<dbReference type="InterPro" id="IPR011032">
    <property type="entry name" value="GroES-like_sf"/>
</dbReference>
<comment type="caution">
    <text evidence="2">The sequence shown here is derived from an EMBL/GenBank/DDBJ whole genome shotgun (WGS) entry which is preliminary data.</text>
</comment>
<name>A0A6N7QSV8_9GAMM</name>
<dbReference type="PANTHER" id="PTHR45033:SF2">
    <property type="entry name" value="ZINC-TYPE ALCOHOL DEHYDROGENASE-LIKE PROTEIN C1773.06C"/>
    <property type="match status" value="1"/>
</dbReference>
<dbReference type="EMBL" id="WJPP01000003">
    <property type="protein sequence ID" value="MRH78218.1"/>
    <property type="molecule type" value="Genomic_DNA"/>
</dbReference>
<dbReference type="InterPro" id="IPR036291">
    <property type="entry name" value="NAD(P)-bd_dom_sf"/>
</dbReference>
<dbReference type="CDD" id="cd08276">
    <property type="entry name" value="MDR7"/>
    <property type="match status" value="1"/>
</dbReference>
<keyword evidence="3" id="KW-1185">Reference proteome</keyword>
<dbReference type="InterPro" id="IPR020843">
    <property type="entry name" value="ER"/>
</dbReference>
<dbReference type="InterPro" id="IPR013149">
    <property type="entry name" value="ADH-like_C"/>
</dbReference>
<dbReference type="SUPFAM" id="SSF51735">
    <property type="entry name" value="NAD(P)-binding Rossmann-fold domains"/>
    <property type="match status" value="1"/>
</dbReference>
<dbReference type="SMART" id="SM00829">
    <property type="entry name" value="PKS_ER"/>
    <property type="match status" value="1"/>
</dbReference>
<dbReference type="PANTHER" id="PTHR45033">
    <property type="match status" value="1"/>
</dbReference>
<dbReference type="AlphaFoldDB" id="A0A6N7QSV8"/>
<dbReference type="Gene3D" id="3.90.180.10">
    <property type="entry name" value="Medium-chain alcohol dehydrogenases, catalytic domain"/>
    <property type="match status" value="1"/>
</dbReference>
<dbReference type="InterPro" id="IPR013154">
    <property type="entry name" value="ADH-like_N"/>
</dbReference>
<evidence type="ECO:0000259" key="1">
    <source>
        <dbReference type="SMART" id="SM00829"/>
    </source>
</evidence>
<dbReference type="Pfam" id="PF08240">
    <property type="entry name" value="ADH_N"/>
    <property type="match status" value="1"/>
</dbReference>
<dbReference type="GO" id="GO:0016491">
    <property type="term" value="F:oxidoreductase activity"/>
    <property type="evidence" value="ECO:0007669"/>
    <property type="project" value="InterPro"/>
</dbReference>
<protein>
    <submittedName>
        <fullName evidence="2">Zinc-binding dehydrogenase</fullName>
    </submittedName>
</protein>
<feature type="domain" description="Enoyl reductase (ER)" evidence="1">
    <location>
        <begin position="18"/>
        <end position="342"/>
    </location>
</feature>
<dbReference type="SUPFAM" id="SSF50129">
    <property type="entry name" value="GroES-like"/>
    <property type="match status" value="1"/>
</dbReference>
<proteinExistence type="predicted"/>
<dbReference type="Gene3D" id="3.40.50.720">
    <property type="entry name" value="NAD(P)-binding Rossmann-like Domain"/>
    <property type="match status" value="1"/>
</dbReference>
<dbReference type="Proteomes" id="UP000433788">
    <property type="component" value="Unassembled WGS sequence"/>
</dbReference>
<dbReference type="Pfam" id="PF00107">
    <property type="entry name" value="ADH_zinc_N"/>
    <property type="match status" value="1"/>
</dbReference>
<reference evidence="2 3" key="1">
    <citation type="submission" date="2019-11" db="EMBL/GenBank/DDBJ databases">
        <authorList>
            <person name="Zhang X.Y."/>
        </authorList>
    </citation>
    <scope>NUCLEOTIDE SEQUENCE [LARGE SCALE GENOMIC DNA]</scope>
    <source>
        <strain evidence="2 3">C176</strain>
    </source>
</reference>
<organism evidence="2 3">
    <name type="scientific">Spiribacter salilacus</name>
    <dbReference type="NCBI Taxonomy" id="2664894"/>
    <lineage>
        <taxon>Bacteria</taxon>
        <taxon>Pseudomonadati</taxon>
        <taxon>Pseudomonadota</taxon>
        <taxon>Gammaproteobacteria</taxon>
        <taxon>Chromatiales</taxon>
        <taxon>Ectothiorhodospiraceae</taxon>
        <taxon>Spiribacter</taxon>
    </lineage>
</organism>
<evidence type="ECO:0000313" key="2">
    <source>
        <dbReference type="EMBL" id="MRH78218.1"/>
    </source>
</evidence>
<gene>
    <name evidence="2" type="ORF">GH984_05820</name>
</gene>
<sequence>MQREAAVENRTFILAPGGGFDNGSVVDTGKPAEPSSSEITVRIHASSLNYHDYGVVKGPMAPKDQSRIPMSDGAGEVTAVGPDVTEFAVGDSLVSTFFPHWLDGVPTHEAFPTTPGDGVDGFAREYVTLPATAFTHAPKGWTHAEAATITTAGVTAWRALFVHGGLKPGQTVLTLGTGGVSIYALQLAVAAGARVICTSSSDAKLERLKALGAHAVINYRSEPKWGKRVRELTDGRGVDHVIEVGGPGTIEQSMLATAVGGHVSLIGVLTGIQGEFPLRFALMRQQRLQGVLVGSRRDQQDFVTALENTGIRPVLDQHFPLESLVDAFRYEESGEHFGKICVDIGPKANA</sequence>
<accession>A0A6N7QSV8</accession>
<dbReference type="InterPro" id="IPR052711">
    <property type="entry name" value="Zinc_ADH-like"/>
</dbReference>
<evidence type="ECO:0000313" key="3">
    <source>
        <dbReference type="Proteomes" id="UP000433788"/>
    </source>
</evidence>